<dbReference type="Proteomes" id="UP001610334">
    <property type="component" value="Unassembled WGS sequence"/>
</dbReference>
<reference evidence="1 2" key="1">
    <citation type="submission" date="2024-07" db="EMBL/GenBank/DDBJ databases">
        <title>Section-level genome sequencing and comparative genomics of Aspergillus sections Usti and Cavernicolus.</title>
        <authorList>
            <consortium name="Lawrence Berkeley National Laboratory"/>
            <person name="Nybo J.L."/>
            <person name="Vesth T.C."/>
            <person name="Theobald S."/>
            <person name="Frisvad J.C."/>
            <person name="Larsen T.O."/>
            <person name="Kjaerboelling I."/>
            <person name="Rothschild-Mancinelli K."/>
            <person name="Lyhne E.K."/>
            <person name="Kogle M.E."/>
            <person name="Barry K."/>
            <person name="Clum A."/>
            <person name="Na H."/>
            <person name="Ledsgaard L."/>
            <person name="Lin J."/>
            <person name="Lipzen A."/>
            <person name="Kuo A."/>
            <person name="Riley R."/>
            <person name="Mondo S."/>
            <person name="Labutti K."/>
            <person name="Haridas S."/>
            <person name="Pangalinan J."/>
            <person name="Salamov A.A."/>
            <person name="Simmons B.A."/>
            <person name="Magnuson J.K."/>
            <person name="Chen J."/>
            <person name="Drula E."/>
            <person name="Henrissat B."/>
            <person name="Wiebenga A."/>
            <person name="Lubbers R.J."/>
            <person name="Gomes A.C."/>
            <person name="Makela M.R."/>
            <person name="Stajich J."/>
            <person name="Grigoriev I.V."/>
            <person name="Mortensen U.H."/>
            <person name="De Vries R.P."/>
            <person name="Baker S.E."/>
            <person name="Andersen M.R."/>
        </authorList>
    </citation>
    <scope>NUCLEOTIDE SEQUENCE [LARGE SCALE GENOMIC DNA]</scope>
    <source>
        <strain evidence="1 2">CBS 588.65</strain>
    </source>
</reference>
<comment type="caution">
    <text evidence="1">The sequence shown here is derived from an EMBL/GenBank/DDBJ whole genome shotgun (WGS) entry which is preliminary data.</text>
</comment>
<proteinExistence type="predicted"/>
<name>A0ABR4GY86_9EURO</name>
<dbReference type="EMBL" id="JBFXLT010000139">
    <property type="protein sequence ID" value="KAL2803415.1"/>
    <property type="molecule type" value="Genomic_DNA"/>
</dbReference>
<evidence type="ECO:0000313" key="1">
    <source>
        <dbReference type="EMBL" id="KAL2803415.1"/>
    </source>
</evidence>
<gene>
    <name evidence="1" type="ORF">BJX63DRAFT_411976</name>
</gene>
<keyword evidence="2" id="KW-1185">Reference proteome</keyword>
<evidence type="ECO:0000313" key="2">
    <source>
        <dbReference type="Proteomes" id="UP001610334"/>
    </source>
</evidence>
<protein>
    <submittedName>
        <fullName evidence="1">Uncharacterized protein</fullName>
    </submittedName>
</protein>
<organism evidence="1 2">
    <name type="scientific">Aspergillus granulosus</name>
    <dbReference type="NCBI Taxonomy" id="176169"/>
    <lineage>
        <taxon>Eukaryota</taxon>
        <taxon>Fungi</taxon>
        <taxon>Dikarya</taxon>
        <taxon>Ascomycota</taxon>
        <taxon>Pezizomycotina</taxon>
        <taxon>Eurotiomycetes</taxon>
        <taxon>Eurotiomycetidae</taxon>
        <taxon>Eurotiales</taxon>
        <taxon>Aspergillaceae</taxon>
        <taxon>Aspergillus</taxon>
        <taxon>Aspergillus subgen. Nidulantes</taxon>
    </lineage>
</organism>
<sequence>MEQAGFIEIREQVFKVPTREWKDNSNTKRSENVYLHHWRATLEGTHCGYLLKTWLVEGRYR</sequence>
<accession>A0ABR4GY86</accession>